<name>A0A1M7L2R6_RUMFL</name>
<protein>
    <submittedName>
        <fullName evidence="4">Penicillin binding protein transpeptidase domain-containing protein</fullName>
    </submittedName>
</protein>
<dbReference type="RefSeq" id="WP_072951596.1">
    <property type="nucleotide sequence ID" value="NZ_FRCT01000011.1"/>
</dbReference>
<dbReference type="GO" id="GO:0008658">
    <property type="term" value="F:penicillin binding"/>
    <property type="evidence" value="ECO:0007669"/>
    <property type="project" value="InterPro"/>
</dbReference>
<gene>
    <name evidence="4" type="ORF">SAMN04487860_11133</name>
</gene>
<dbReference type="SUPFAM" id="SSF56601">
    <property type="entry name" value="beta-lactamase/transpeptidase-like"/>
    <property type="match status" value="1"/>
</dbReference>
<dbReference type="GO" id="GO:0005886">
    <property type="term" value="C:plasma membrane"/>
    <property type="evidence" value="ECO:0007669"/>
    <property type="project" value="TreeGrafter"/>
</dbReference>
<feature type="domain" description="Penicillin-binding protein transpeptidase" evidence="3">
    <location>
        <begin position="156"/>
        <end position="418"/>
    </location>
</feature>
<sequence length="485" mass="52300">MTKRKIAALAASIAMSASFASCSSSNVGQANISDTATADTTTATEASTEVATTSPAEKATDATPTGTAIKGNIYDCKGNLLASTAEDGKRRVYADAYALSFANILTTMSDGYDTAFEDILTTPADGNMGKSIQLTLDGDIQNQIYSYMESNNMVGAAVVLRTDGSIMAQVNYPSYDPNSIADQKYDEELAWGENGNKAFSNYEPGSCFKIMSEVISDKHGVYSLQDDGTWDFGNDHPIVNWDHKTNKSSYPMQRSLSSAFINSSNIFFAKAFDTIGEEAVLSDLQTIFHFGKDDAYDIHCDFGDLSNNIEIEDIDDLRRSAFGQSKVLTCPIFLAALGREAVFGDMVTPFVLKSIVDPADGRTKTGDGSKAYDVIASIPVELRNNLLNGMYNVASDVGVYTQGNYSFYAKTGTAEGWRGDYLYITGCAKNNNGTGSENYDNYDNYGETGSYVLVMEIQNPQAHGFEFASQSAGLYSGILNIIAGN</sequence>
<evidence type="ECO:0000313" key="4">
    <source>
        <dbReference type="EMBL" id="SHM72171.1"/>
    </source>
</evidence>
<dbReference type="PROSITE" id="PS51257">
    <property type="entry name" value="PROKAR_LIPOPROTEIN"/>
    <property type="match status" value="1"/>
</dbReference>
<feature type="chain" id="PRO_5039516795" evidence="2">
    <location>
        <begin position="21"/>
        <end position="485"/>
    </location>
</feature>
<evidence type="ECO:0000259" key="3">
    <source>
        <dbReference type="Pfam" id="PF00905"/>
    </source>
</evidence>
<dbReference type="GO" id="GO:0071972">
    <property type="term" value="F:peptidoglycan L,D-transpeptidase activity"/>
    <property type="evidence" value="ECO:0007669"/>
    <property type="project" value="TreeGrafter"/>
</dbReference>
<dbReference type="PANTHER" id="PTHR30627:SF25">
    <property type="entry name" value="PENICILLIN-BINDING PROTEIN 3"/>
    <property type="match status" value="1"/>
</dbReference>
<dbReference type="Pfam" id="PF00905">
    <property type="entry name" value="Transpeptidase"/>
    <property type="match status" value="1"/>
</dbReference>
<dbReference type="PANTHER" id="PTHR30627">
    <property type="entry name" value="PEPTIDOGLYCAN D,D-TRANSPEPTIDASE"/>
    <property type="match status" value="1"/>
</dbReference>
<feature type="compositionally biased region" description="Low complexity" evidence="1">
    <location>
        <begin position="37"/>
        <end position="57"/>
    </location>
</feature>
<proteinExistence type="predicted"/>
<dbReference type="InterPro" id="IPR012338">
    <property type="entry name" value="Beta-lactam/transpept-like"/>
</dbReference>
<accession>A0A1M7L2R6</accession>
<dbReference type="InterPro" id="IPR050515">
    <property type="entry name" value="Beta-lactam/transpept"/>
</dbReference>
<dbReference type="AlphaFoldDB" id="A0A1M7L2R6"/>
<evidence type="ECO:0000256" key="1">
    <source>
        <dbReference type="SAM" id="MobiDB-lite"/>
    </source>
</evidence>
<dbReference type="Gene3D" id="3.40.710.10">
    <property type="entry name" value="DD-peptidase/beta-lactamase superfamily"/>
    <property type="match status" value="1"/>
</dbReference>
<evidence type="ECO:0000256" key="2">
    <source>
        <dbReference type="SAM" id="SignalP"/>
    </source>
</evidence>
<organism evidence="4 5">
    <name type="scientific">Ruminococcus flavefaciens</name>
    <dbReference type="NCBI Taxonomy" id="1265"/>
    <lineage>
        <taxon>Bacteria</taxon>
        <taxon>Bacillati</taxon>
        <taxon>Bacillota</taxon>
        <taxon>Clostridia</taxon>
        <taxon>Eubacteriales</taxon>
        <taxon>Oscillospiraceae</taxon>
        <taxon>Ruminococcus</taxon>
    </lineage>
</organism>
<dbReference type="GO" id="GO:0071555">
    <property type="term" value="P:cell wall organization"/>
    <property type="evidence" value="ECO:0007669"/>
    <property type="project" value="TreeGrafter"/>
</dbReference>
<dbReference type="OrthoDB" id="9804124at2"/>
<reference evidence="4 5" key="1">
    <citation type="submission" date="2016-11" db="EMBL/GenBank/DDBJ databases">
        <authorList>
            <person name="Jaros S."/>
            <person name="Januszkiewicz K."/>
            <person name="Wedrychowicz H."/>
        </authorList>
    </citation>
    <scope>NUCLEOTIDE SEQUENCE [LARGE SCALE GENOMIC DNA]</scope>
    <source>
        <strain evidence="4 5">Y1</strain>
    </source>
</reference>
<dbReference type="InterPro" id="IPR001460">
    <property type="entry name" value="PCN-bd_Tpept"/>
</dbReference>
<feature type="signal peptide" evidence="2">
    <location>
        <begin position="1"/>
        <end position="20"/>
    </location>
</feature>
<dbReference type="EMBL" id="FRCT01000011">
    <property type="protein sequence ID" value="SHM72171.1"/>
    <property type="molecule type" value="Genomic_DNA"/>
</dbReference>
<feature type="region of interest" description="Disordered" evidence="1">
    <location>
        <begin position="37"/>
        <end position="64"/>
    </location>
</feature>
<evidence type="ECO:0000313" key="5">
    <source>
        <dbReference type="Proteomes" id="UP000184394"/>
    </source>
</evidence>
<keyword evidence="2" id="KW-0732">Signal</keyword>
<dbReference type="Proteomes" id="UP000184394">
    <property type="component" value="Unassembled WGS sequence"/>
</dbReference>